<evidence type="ECO:0000313" key="8">
    <source>
        <dbReference type="Proteomes" id="UP000198535"/>
    </source>
</evidence>
<reference evidence="8" key="1">
    <citation type="submission" date="2016-10" db="EMBL/GenBank/DDBJ databases">
        <authorList>
            <person name="Varghese N."/>
            <person name="Submissions S."/>
        </authorList>
    </citation>
    <scope>NUCLEOTIDE SEQUENCE [LARGE SCALE GENOMIC DNA]</scope>
    <source>
        <strain evidence="8">Mob M</strain>
    </source>
</reference>
<evidence type="ECO:0000256" key="3">
    <source>
        <dbReference type="ARBA" id="ARBA00023027"/>
    </source>
</evidence>
<evidence type="ECO:0000256" key="4">
    <source>
        <dbReference type="PROSITE-ProRule" id="PRU10007"/>
    </source>
</evidence>
<keyword evidence="3" id="KW-0520">NAD</keyword>
<gene>
    <name evidence="7" type="ORF">SAMN04488696_0901</name>
</gene>
<dbReference type="Pfam" id="PF00171">
    <property type="entry name" value="Aldedh"/>
    <property type="match status" value="1"/>
</dbReference>
<dbReference type="Gene3D" id="3.40.309.10">
    <property type="entry name" value="Aldehyde Dehydrogenase, Chain A, domain 2"/>
    <property type="match status" value="1"/>
</dbReference>
<name>A0A1I4PU04_9EURY</name>
<dbReference type="Proteomes" id="UP000198535">
    <property type="component" value="Unassembled WGS sequence"/>
</dbReference>
<dbReference type="OrthoDB" id="6342at2157"/>
<dbReference type="InterPro" id="IPR016162">
    <property type="entry name" value="Ald_DH_N"/>
</dbReference>
<evidence type="ECO:0000256" key="2">
    <source>
        <dbReference type="ARBA" id="ARBA00023002"/>
    </source>
</evidence>
<dbReference type="InterPro" id="IPR016163">
    <property type="entry name" value="Ald_DH_C"/>
</dbReference>
<dbReference type="InterPro" id="IPR015590">
    <property type="entry name" value="Aldehyde_DH_dom"/>
</dbReference>
<dbReference type="InterPro" id="IPR016161">
    <property type="entry name" value="Ald_DH/histidinol_DH"/>
</dbReference>
<evidence type="ECO:0000256" key="1">
    <source>
        <dbReference type="ARBA" id="ARBA00009986"/>
    </source>
</evidence>
<evidence type="ECO:0000259" key="6">
    <source>
        <dbReference type="Pfam" id="PF00171"/>
    </source>
</evidence>
<feature type="domain" description="Aldehyde dehydrogenase" evidence="6">
    <location>
        <begin position="5"/>
        <end position="439"/>
    </location>
</feature>
<evidence type="ECO:0000256" key="5">
    <source>
        <dbReference type="RuleBase" id="RU003345"/>
    </source>
</evidence>
<dbReference type="STRING" id="487685.SAMN04488696_0901"/>
<dbReference type="PIRSF" id="PIRSF036492">
    <property type="entry name" value="ALDH"/>
    <property type="match status" value="1"/>
</dbReference>
<dbReference type="PANTHER" id="PTHR43570:SF20">
    <property type="entry name" value="ALDEHYDE DEHYDROGENASE ALDX-RELATED"/>
    <property type="match status" value="1"/>
</dbReference>
<dbReference type="InterPro" id="IPR012394">
    <property type="entry name" value="Aldehyde_DH_NAD(P)"/>
</dbReference>
<dbReference type="PROSITE" id="PS00687">
    <property type="entry name" value="ALDEHYDE_DEHYDR_GLU"/>
    <property type="match status" value="1"/>
</dbReference>
<dbReference type="GO" id="GO:0006081">
    <property type="term" value="P:aldehyde metabolic process"/>
    <property type="evidence" value="ECO:0007669"/>
    <property type="project" value="InterPro"/>
</dbReference>
<accession>A0A1I4PU04</accession>
<dbReference type="SUPFAM" id="SSF53720">
    <property type="entry name" value="ALDH-like"/>
    <property type="match status" value="1"/>
</dbReference>
<dbReference type="EMBL" id="FOUJ01000001">
    <property type="protein sequence ID" value="SFM31332.1"/>
    <property type="molecule type" value="Genomic_DNA"/>
</dbReference>
<dbReference type="GO" id="GO:0004029">
    <property type="term" value="F:aldehyde dehydrogenase (NAD+) activity"/>
    <property type="evidence" value="ECO:0007669"/>
    <property type="project" value="TreeGrafter"/>
</dbReference>
<comment type="similarity">
    <text evidence="1 5">Belongs to the aldehyde dehydrogenase family.</text>
</comment>
<keyword evidence="2 5" id="KW-0560">Oxidoreductase</keyword>
<dbReference type="PANTHER" id="PTHR43570">
    <property type="entry name" value="ALDEHYDE DEHYDROGENASE"/>
    <property type="match status" value="1"/>
</dbReference>
<dbReference type="Gene3D" id="3.40.605.10">
    <property type="entry name" value="Aldehyde Dehydrogenase, Chain A, domain 1"/>
    <property type="match status" value="1"/>
</dbReference>
<proteinExistence type="inferred from homology"/>
<evidence type="ECO:0000313" key="7">
    <source>
        <dbReference type="EMBL" id="SFM31332.1"/>
    </source>
</evidence>
<feature type="active site" evidence="4">
    <location>
        <position position="213"/>
    </location>
</feature>
<dbReference type="InterPro" id="IPR029510">
    <property type="entry name" value="Ald_DH_CS_GLU"/>
</dbReference>
<dbReference type="RefSeq" id="WP_091933664.1">
    <property type="nucleotide sequence ID" value="NZ_FOUJ01000001.1"/>
</dbReference>
<sequence length="469" mass="53372">MQPDIRTIFGAQKEKVHRKGSLDAKERLERVLRIDSYLRDEKNLQDLYEALYNDLRKPEVEVIATEVGVIQAQISYIKKNLQKWDRDHRVSTPLPLLGTRSYIRYEPKGVVLIISPWNFPLNLSLVPLVYALAAGNAVILKPSEISSHTSAYIRKMITELFRWNEVAVVEGDATVATKLLELPFDHIFFTGSPRVGKIIMAKAAEHLTSVTLELGGKSPAIIDETADIPRIARRLAWAKSINCGQTCVTPDHVIIHDSKKKEFIEEFRSSITELYNRAGTGTEHSPDYCRIINPHHFQRLGSLYQDAIDKGAHLLTGGNFEEDDLFIAPTLLDNISEDMSIMQEEIFGPLLPVITYNDRSEVKDIIRRHPDPLMLYIASDDRKNIQYFMDGNPAGGTVINDYMLGYSNPNLPFGGVSNSGMGKSLGFHCFMEFSNKRSVIHRKWGSLDMIYPPYSDRVLWMVRSLYRWM</sequence>
<organism evidence="7 8">
    <name type="scientific">Methanolobus profundi</name>
    <dbReference type="NCBI Taxonomy" id="487685"/>
    <lineage>
        <taxon>Archaea</taxon>
        <taxon>Methanobacteriati</taxon>
        <taxon>Methanobacteriota</taxon>
        <taxon>Stenosarchaea group</taxon>
        <taxon>Methanomicrobia</taxon>
        <taxon>Methanosarcinales</taxon>
        <taxon>Methanosarcinaceae</taxon>
        <taxon>Methanolobus</taxon>
    </lineage>
</organism>
<protein>
    <submittedName>
        <fullName evidence="7">Aldehyde dehydrogenase (NAD+)</fullName>
    </submittedName>
</protein>
<dbReference type="GO" id="GO:0005737">
    <property type="term" value="C:cytoplasm"/>
    <property type="evidence" value="ECO:0007669"/>
    <property type="project" value="TreeGrafter"/>
</dbReference>
<dbReference type="AlphaFoldDB" id="A0A1I4PU04"/>
<keyword evidence="8" id="KW-1185">Reference proteome</keyword>